<dbReference type="AlphaFoldDB" id="A0A841H7F5"/>
<dbReference type="InterPro" id="IPR025996">
    <property type="entry name" value="MT1864/Rv1816-like_C"/>
</dbReference>
<dbReference type="PANTHER" id="PTHR30055:SF220">
    <property type="entry name" value="TETR-FAMILY REGULATORY PROTEIN"/>
    <property type="match status" value="1"/>
</dbReference>
<sequence length="205" mass="23169">MQPWTENGLRASTLETARTLLVRDGYENLSMRKIARQVGCSVSSIYEHFASKDQLVHALIDEGFQRWYEVVVQAAQAPGTPPHRLELHCREYVSFGLANPEFYEIMYLQHPRALERFPRELFRRATRSMDVLSQLVQETAPGALAGPAEARIQAHVVWALLHGVVSTILANRLDSRIPQAEYIDGAIQFALDAVQRLERADGRSS</sequence>
<dbReference type="SUPFAM" id="SSF46689">
    <property type="entry name" value="Homeodomain-like"/>
    <property type="match status" value="1"/>
</dbReference>
<evidence type="ECO:0000256" key="1">
    <source>
        <dbReference type="ARBA" id="ARBA00023015"/>
    </source>
</evidence>
<feature type="domain" description="HTH tetR-type" evidence="5">
    <location>
        <begin position="7"/>
        <end position="67"/>
    </location>
</feature>
<evidence type="ECO:0000313" key="6">
    <source>
        <dbReference type="EMBL" id="MBB6074091.1"/>
    </source>
</evidence>
<dbReference type="Pfam" id="PF00440">
    <property type="entry name" value="TetR_N"/>
    <property type="match status" value="1"/>
</dbReference>
<gene>
    <name evidence="6" type="ORF">HNQ61_005772</name>
</gene>
<dbReference type="EMBL" id="JACHIA010000041">
    <property type="protein sequence ID" value="MBB6074091.1"/>
    <property type="molecule type" value="Genomic_DNA"/>
</dbReference>
<keyword evidence="7" id="KW-1185">Reference proteome</keyword>
<dbReference type="InterPro" id="IPR001647">
    <property type="entry name" value="HTH_TetR"/>
</dbReference>
<dbReference type="PROSITE" id="PS50977">
    <property type="entry name" value="HTH_TETR_2"/>
    <property type="match status" value="1"/>
</dbReference>
<evidence type="ECO:0000256" key="2">
    <source>
        <dbReference type="ARBA" id="ARBA00023125"/>
    </source>
</evidence>
<feature type="DNA-binding region" description="H-T-H motif" evidence="4">
    <location>
        <begin position="30"/>
        <end position="49"/>
    </location>
</feature>
<organism evidence="6 7">
    <name type="scientific">Longimicrobium terrae</name>
    <dbReference type="NCBI Taxonomy" id="1639882"/>
    <lineage>
        <taxon>Bacteria</taxon>
        <taxon>Pseudomonadati</taxon>
        <taxon>Gemmatimonadota</taxon>
        <taxon>Longimicrobiia</taxon>
        <taxon>Longimicrobiales</taxon>
        <taxon>Longimicrobiaceae</taxon>
        <taxon>Longimicrobium</taxon>
    </lineage>
</organism>
<keyword evidence="2 4" id="KW-0238">DNA-binding</keyword>
<comment type="caution">
    <text evidence="6">The sequence shown here is derived from an EMBL/GenBank/DDBJ whole genome shotgun (WGS) entry which is preliminary data.</text>
</comment>
<protein>
    <submittedName>
        <fullName evidence="6">AcrR family transcriptional regulator</fullName>
    </submittedName>
</protein>
<dbReference type="Proteomes" id="UP000582837">
    <property type="component" value="Unassembled WGS sequence"/>
</dbReference>
<dbReference type="InterPro" id="IPR036271">
    <property type="entry name" value="Tet_transcr_reg_TetR-rel_C_sf"/>
</dbReference>
<dbReference type="RefSeq" id="WP_170040201.1">
    <property type="nucleotide sequence ID" value="NZ_JABDTL010000002.1"/>
</dbReference>
<evidence type="ECO:0000256" key="4">
    <source>
        <dbReference type="PROSITE-ProRule" id="PRU00335"/>
    </source>
</evidence>
<keyword evidence="1" id="KW-0805">Transcription regulation</keyword>
<dbReference type="InterPro" id="IPR050109">
    <property type="entry name" value="HTH-type_TetR-like_transc_reg"/>
</dbReference>
<dbReference type="Pfam" id="PF13305">
    <property type="entry name" value="TetR_C_33"/>
    <property type="match status" value="1"/>
</dbReference>
<dbReference type="SUPFAM" id="SSF48498">
    <property type="entry name" value="Tetracyclin repressor-like, C-terminal domain"/>
    <property type="match status" value="1"/>
</dbReference>
<evidence type="ECO:0000259" key="5">
    <source>
        <dbReference type="PROSITE" id="PS50977"/>
    </source>
</evidence>
<dbReference type="GO" id="GO:0000976">
    <property type="term" value="F:transcription cis-regulatory region binding"/>
    <property type="evidence" value="ECO:0007669"/>
    <property type="project" value="TreeGrafter"/>
</dbReference>
<evidence type="ECO:0000313" key="7">
    <source>
        <dbReference type="Proteomes" id="UP000582837"/>
    </source>
</evidence>
<dbReference type="PANTHER" id="PTHR30055">
    <property type="entry name" value="HTH-TYPE TRANSCRIPTIONAL REGULATOR RUTR"/>
    <property type="match status" value="1"/>
</dbReference>
<reference evidence="6 7" key="1">
    <citation type="submission" date="2020-08" db="EMBL/GenBank/DDBJ databases">
        <title>Genomic Encyclopedia of Type Strains, Phase IV (KMG-IV): sequencing the most valuable type-strain genomes for metagenomic binning, comparative biology and taxonomic classification.</title>
        <authorList>
            <person name="Goeker M."/>
        </authorList>
    </citation>
    <scope>NUCLEOTIDE SEQUENCE [LARGE SCALE GENOMIC DNA]</scope>
    <source>
        <strain evidence="6 7">DSM 29007</strain>
    </source>
</reference>
<evidence type="ECO:0000256" key="3">
    <source>
        <dbReference type="ARBA" id="ARBA00023163"/>
    </source>
</evidence>
<dbReference type="PRINTS" id="PR00455">
    <property type="entry name" value="HTHTETR"/>
</dbReference>
<accession>A0A841H7F5</accession>
<dbReference type="GO" id="GO:0003700">
    <property type="term" value="F:DNA-binding transcription factor activity"/>
    <property type="evidence" value="ECO:0007669"/>
    <property type="project" value="TreeGrafter"/>
</dbReference>
<dbReference type="Gene3D" id="1.10.357.10">
    <property type="entry name" value="Tetracycline Repressor, domain 2"/>
    <property type="match status" value="1"/>
</dbReference>
<dbReference type="InterPro" id="IPR009057">
    <property type="entry name" value="Homeodomain-like_sf"/>
</dbReference>
<name>A0A841H7F5_9BACT</name>
<keyword evidence="3" id="KW-0804">Transcription</keyword>
<proteinExistence type="predicted"/>